<reference evidence="2 3" key="1">
    <citation type="submission" date="2016-03" db="EMBL/GenBank/DDBJ databases">
        <title>Draft Genome Sequence of the Strain BR 10245 (Bradyrhizobium sp.) isolated from nodules of Centrolobium paraense.</title>
        <authorList>
            <person name="Simoes-Araujo J.L.Sr."/>
            <person name="Barauna A.C."/>
            <person name="Silva K."/>
            <person name="Zilli J.E."/>
        </authorList>
    </citation>
    <scope>NUCLEOTIDE SEQUENCE [LARGE SCALE GENOMIC DNA]</scope>
    <source>
        <strain evidence="2 3">BR 10245</strain>
    </source>
</reference>
<organism evidence="2 3">
    <name type="scientific">Bradyrhizobium centrolobii</name>
    <dbReference type="NCBI Taxonomy" id="1505087"/>
    <lineage>
        <taxon>Bacteria</taxon>
        <taxon>Pseudomonadati</taxon>
        <taxon>Pseudomonadota</taxon>
        <taxon>Alphaproteobacteria</taxon>
        <taxon>Hyphomicrobiales</taxon>
        <taxon>Nitrobacteraceae</taxon>
        <taxon>Bradyrhizobium</taxon>
    </lineage>
</organism>
<protein>
    <submittedName>
        <fullName evidence="2">Catalase</fullName>
    </submittedName>
</protein>
<dbReference type="Gene3D" id="2.40.180.10">
    <property type="entry name" value="Catalase core domain"/>
    <property type="match status" value="2"/>
</dbReference>
<dbReference type="PROSITE" id="PS51402">
    <property type="entry name" value="CATALASE_3"/>
    <property type="match status" value="1"/>
</dbReference>
<sequence length="365" mass="40620">MSADQYLHYQASVEQVGPEEAEAVAAIVASIERTSEFTCRKDGHGTRQQHAKGVGFLRGELIVYDGLPEHLRQGLFKDARSYPIIVRLSTAFNKSDRVRSPRGFAIKVLGVTGPKATDDDNSTNQDILLVNHASYFADTKAYLDGAQRNFERSLILPEFLFRVGGFCSRALVALADRTGIHIPMLLRALGDPGNNILGETFHTEGALRFGDHVARLRVAPMSESVRKLTGQPCHDGDDVVLKSVVAFFKDNSAEYELRAQLCTDLKRTPIEDASIDWPEDVTPPQALGKITLPRQDADSPARRAYANEVLSFDPWRCLEAHQPLGSIMRVRRDAYRTSRTLRQKQNEGMVKQPPGEPRQISDLPN</sequence>
<dbReference type="GO" id="GO:0006979">
    <property type="term" value="P:response to oxidative stress"/>
    <property type="evidence" value="ECO:0007669"/>
    <property type="project" value="InterPro"/>
</dbReference>
<dbReference type="Proteomes" id="UP000076959">
    <property type="component" value="Unassembled WGS sequence"/>
</dbReference>
<comment type="caution">
    <text evidence="2">The sequence shown here is derived from an EMBL/GenBank/DDBJ whole genome shotgun (WGS) entry which is preliminary data.</text>
</comment>
<evidence type="ECO:0000313" key="3">
    <source>
        <dbReference type="Proteomes" id="UP000076959"/>
    </source>
</evidence>
<dbReference type="AlphaFoldDB" id="A0A176YGN1"/>
<dbReference type="STRING" id="1505087.AYJ54_23090"/>
<keyword evidence="3" id="KW-1185">Reference proteome</keyword>
<proteinExistence type="predicted"/>
<dbReference type="CDD" id="cd08152">
    <property type="entry name" value="y4iL_like"/>
    <property type="match status" value="1"/>
</dbReference>
<accession>A0A176YGN1</accession>
<dbReference type="SUPFAM" id="SSF56634">
    <property type="entry name" value="Heme-dependent catalase-like"/>
    <property type="match status" value="1"/>
</dbReference>
<feature type="region of interest" description="Disordered" evidence="1">
    <location>
        <begin position="340"/>
        <end position="365"/>
    </location>
</feature>
<dbReference type="GO" id="GO:0004096">
    <property type="term" value="F:catalase activity"/>
    <property type="evidence" value="ECO:0007669"/>
    <property type="project" value="InterPro"/>
</dbReference>
<dbReference type="OrthoDB" id="9765610at2"/>
<name>A0A176YGN1_9BRAD</name>
<dbReference type="InterPro" id="IPR020835">
    <property type="entry name" value="Catalase_sf"/>
</dbReference>
<dbReference type="PANTHER" id="PTHR36195:SF4">
    <property type="entry name" value="DOMAIN PROTEIN, PUTATIVE (AFU_ORTHOLOGUE AFUA_5G01990)-RELATED"/>
    <property type="match status" value="1"/>
</dbReference>
<evidence type="ECO:0000313" key="2">
    <source>
        <dbReference type="EMBL" id="OAF04984.1"/>
    </source>
</evidence>
<dbReference type="PANTHER" id="PTHR36195">
    <property type="entry name" value="DOMAIN PROTEIN, PUTATIVE (AFU_ORTHOLOGUE AFUA_5G01990)-RELATED-RELATED"/>
    <property type="match status" value="1"/>
</dbReference>
<dbReference type="EMBL" id="LUUB01000081">
    <property type="protein sequence ID" value="OAF04984.1"/>
    <property type="molecule type" value="Genomic_DNA"/>
</dbReference>
<dbReference type="GO" id="GO:0020037">
    <property type="term" value="F:heme binding"/>
    <property type="evidence" value="ECO:0007669"/>
    <property type="project" value="InterPro"/>
</dbReference>
<evidence type="ECO:0000256" key="1">
    <source>
        <dbReference type="SAM" id="MobiDB-lite"/>
    </source>
</evidence>
<dbReference type="InterPro" id="IPR018028">
    <property type="entry name" value="Catalase"/>
</dbReference>
<gene>
    <name evidence="2" type="ORF">AYJ54_23090</name>
</gene>